<dbReference type="FunFam" id="3.30.420.40:FF:000050">
    <property type="entry name" value="Actin, alpha skeletal muscle"/>
    <property type="match status" value="1"/>
</dbReference>
<dbReference type="SUPFAM" id="SSF53067">
    <property type="entry name" value="Actin-like ATPase domain"/>
    <property type="match status" value="2"/>
</dbReference>
<evidence type="ECO:0000256" key="1">
    <source>
        <dbReference type="ARBA" id="ARBA00004245"/>
    </source>
</evidence>
<proteinExistence type="inferred from homology"/>
<comment type="similarity">
    <text evidence="2 4">Belongs to the actin family.</text>
</comment>
<sequence>MFKRHVLDVPAVIFDYGSGLSKAGLSGEIGPRHVINSVVGHTKFEPSSARANQKKYFSGSEVLCTYEALCLHHPIKRGLVTNWDDLEKLWEYLFERKLGVNPSQQPVLMTEPSWNPKETREKLAEMMFENFNVPAFYLFNHAVAALHASACITGLVVDSGDGLTCTVPVFEGYSLPHAVSKLYVAGRDITELLTRILFASRCTFPFILQKPLVNHIKEKLCYIALEPEQELCKRMEEVTKEFELPDGNVIRIGDLLHQVPEILFTPSRLDIHNPGLSKMICRSIMKCDTDIQKNLFAEIVLSGGTTLLPGLEERLMKDLEKLASEGTSIKILACPERCFSTWIGASILTSVSSFKQRWIISADFKEFGAAVVHRRCF</sequence>
<accession>A0A1U7TYQ8</accession>
<evidence type="ECO:0000256" key="2">
    <source>
        <dbReference type="ARBA" id="ARBA00006752"/>
    </source>
</evidence>
<dbReference type="OrthoDB" id="10053773at2759"/>
<dbReference type="SMART" id="SM00268">
    <property type="entry name" value="ACTIN"/>
    <property type="match status" value="1"/>
</dbReference>
<dbReference type="RefSeq" id="XP_008062975.1">
    <property type="nucleotide sequence ID" value="XM_008064784.1"/>
</dbReference>
<dbReference type="KEGG" id="csyr:103267178"/>
<comment type="subcellular location">
    <subcellularLocation>
        <location evidence="1">Cytoplasm</location>
        <location evidence="1">Cytoskeleton</location>
    </subcellularLocation>
</comment>
<keyword evidence="5" id="KW-1185">Reference proteome</keyword>
<dbReference type="GO" id="GO:0005856">
    <property type="term" value="C:cytoskeleton"/>
    <property type="evidence" value="ECO:0007669"/>
    <property type="project" value="UniProtKB-SubCell"/>
</dbReference>
<reference evidence="6" key="1">
    <citation type="submission" date="2025-08" db="UniProtKB">
        <authorList>
            <consortium name="RefSeq"/>
        </authorList>
    </citation>
    <scope>IDENTIFICATION</scope>
</reference>
<protein>
    <submittedName>
        <fullName evidence="6">Actin-related protein T1-like</fullName>
    </submittedName>
</protein>
<dbReference type="FunFam" id="3.90.640.10:FF:000007">
    <property type="entry name" value="Actin like 7B"/>
    <property type="match status" value="1"/>
</dbReference>
<organism evidence="5 6">
    <name type="scientific">Carlito syrichta</name>
    <name type="common">Philippine tarsier</name>
    <name type="synonym">Tarsius syrichta</name>
    <dbReference type="NCBI Taxonomy" id="1868482"/>
    <lineage>
        <taxon>Eukaryota</taxon>
        <taxon>Metazoa</taxon>
        <taxon>Chordata</taxon>
        <taxon>Craniata</taxon>
        <taxon>Vertebrata</taxon>
        <taxon>Euteleostomi</taxon>
        <taxon>Mammalia</taxon>
        <taxon>Eutheria</taxon>
        <taxon>Euarchontoglires</taxon>
        <taxon>Primates</taxon>
        <taxon>Haplorrhini</taxon>
        <taxon>Tarsiiformes</taxon>
        <taxon>Tarsiidae</taxon>
        <taxon>Carlito</taxon>
    </lineage>
</organism>
<dbReference type="AlphaFoldDB" id="A0A1U7TYQ8"/>
<dbReference type="PRINTS" id="PR00190">
    <property type="entry name" value="ACTIN"/>
</dbReference>
<keyword evidence="3" id="KW-0963">Cytoplasm</keyword>
<dbReference type="InterPro" id="IPR004000">
    <property type="entry name" value="Actin"/>
</dbReference>
<evidence type="ECO:0000313" key="5">
    <source>
        <dbReference type="Proteomes" id="UP000189704"/>
    </source>
</evidence>
<name>A0A1U7TYQ8_CARSF</name>
<dbReference type="CDD" id="cd13397">
    <property type="entry name" value="ASKHA_NBD_actin_Arp-T1-3"/>
    <property type="match status" value="1"/>
</dbReference>
<dbReference type="Gene3D" id="3.90.640.10">
    <property type="entry name" value="Actin, Chain A, domain 4"/>
    <property type="match status" value="1"/>
</dbReference>
<dbReference type="Proteomes" id="UP000189704">
    <property type="component" value="Unplaced"/>
</dbReference>
<dbReference type="InterPro" id="IPR043129">
    <property type="entry name" value="ATPase_NBD"/>
</dbReference>
<dbReference type="Gene3D" id="3.30.420.40">
    <property type="match status" value="2"/>
</dbReference>
<evidence type="ECO:0000313" key="6">
    <source>
        <dbReference type="RefSeq" id="XP_008062975.1"/>
    </source>
</evidence>
<gene>
    <name evidence="6" type="primary">LOC103267178</name>
</gene>
<dbReference type="GeneID" id="103267178"/>
<evidence type="ECO:0000256" key="4">
    <source>
        <dbReference type="RuleBase" id="RU000487"/>
    </source>
</evidence>
<dbReference type="PANTHER" id="PTHR11937">
    <property type="entry name" value="ACTIN"/>
    <property type="match status" value="1"/>
</dbReference>
<dbReference type="Pfam" id="PF00022">
    <property type="entry name" value="Actin"/>
    <property type="match status" value="1"/>
</dbReference>
<keyword evidence="3" id="KW-0206">Cytoskeleton</keyword>
<evidence type="ECO:0000256" key="3">
    <source>
        <dbReference type="ARBA" id="ARBA00023212"/>
    </source>
</evidence>